<evidence type="ECO:0000256" key="3">
    <source>
        <dbReference type="PIRSR" id="PIRSR001359-3"/>
    </source>
</evidence>
<dbReference type="GO" id="GO:0005975">
    <property type="term" value="P:carbohydrate metabolic process"/>
    <property type="evidence" value="ECO:0007669"/>
    <property type="project" value="InterPro"/>
</dbReference>
<keyword evidence="3" id="KW-0862">Zinc</keyword>
<dbReference type="InterPro" id="IPR013785">
    <property type="entry name" value="Aldolase_TIM"/>
</dbReference>
<feature type="active site" description="Proton donor" evidence="1">
    <location>
        <position position="81"/>
    </location>
</feature>
<dbReference type="RefSeq" id="WP_115595706.1">
    <property type="nucleotide sequence ID" value="NZ_UFTA01000002.1"/>
</dbReference>
<proteinExistence type="predicted"/>
<feature type="binding site" evidence="3">
    <location>
        <position position="207"/>
    </location>
    <ligand>
        <name>Zn(2+)</name>
        <dbReference type="ChEBI" id="CHEBI:29105"/>
        <label>1</label>
        <note>catalytic</note>
    </ligand>
</feature>
<feature type="binding site" evidence="2">
    <location>
        <begin position="208"/>
        <end position="210"/>
    </location>
    <ligand>
        <name>dihydroxyacetone phosphate</name>
        <dbReference type="ChEBI" id="CHEBI:57642"/>
    </ligand>
</feature>
<dbReference type="PANTHER" id="PTHR30304">
    <property type="entry name" value="D-TAGATOSE-1,6-BISPHOSPHATE ALDOLASE"/>
    <property type="match status" value="1"/>
</dbReference>
<evidence type="ECO:0000256" key="2">
    <source>
        <dbReference type="PIRSR" id="PIRSR001359-2"/>
    </source>
</evidence>
<accession>A0A380WXC1</accession>
<dbReference type="SUPFAM" id="SSF51569">
    <property type="entry name" value="Aldolase"/>
    <property type="match status" value="1"/>
</dbReference>
<keyword evidence="4" id="KW-0456">Lyase</keyword>
<feature type="binding site" evidence="2">
    <location>
        <position position="180"/>
    </location>
    <ligand>
        <name>dihydroxyacetone phosphate</name>
        <dbReference type="ChEBI" id="CHEBI:57642"/>
    </ligand>
</feature>
<sequence length="277" mass="30809">MLVNSKKALEKAKKEKFAIPSTNFIDNNSARVYVNTAEEKNLPLILSYAQSHADILSLEEAATFGKYLAEESKAPVILHLDHGQDKETVYKAIDLGFSSVMIDASEKPFEENITITKEIVDYAHKHNITVEAELGHVGANDKSEASQITDSIYTETKDVKEFAEITGVDSLAISIGTAHGLYKGEPKINFERLKEIDELVDIPLVLHGGSSSGDENLNKCARNGISKINIYTDFVTAAYNTIKEGSFKNYIEMKYAADKAMKKVLEHYYEVFETKSI</sequence>
<dbReference type="Pfam" id="PF01116">
    <property type="entry name" value="F_bP_aldolase"/>
    <property type="match status" value="1"/>
</dbReference>
<dbReference type="EC" id="4.1.2.40" evidence="4"/>
<evidence type="ECO:0000313" key="4">
    <source>
        <dbReference type="EMBL" id="SUU93160.1"/>
    </source>
</evidence>
<feature type="binding site" evidence="3">
    <location>
        <position position="82"/>
    </location>
    <ligand>
        <name>Zn(2+)</name>
        <dbReference type="ChEBI" id="CHEBI:29105"/>
        <label>1</label>
        <note>catalytic</note>
    </ligand>
</feature>
<keyword evidence="3" id="KW-0479">Metal-binding</keyword>
<dbReference type="GO" id="GO:0008270">
    <property type="term" value="F:zinc ion binding"/>
    <property type="evidence" value="ECO:0007669"/>
    <property type="project" value="InterPro"/>
</dbReference>
<dbReference type="InterPro" id="IPR050246">
    <property type="entry name" value="Class_II_FBP_aldolase"/>
</dbReference>
<dbReference type="PIRSF" id="PIRSF001359">
    <property type="entry name" value="F_bP_aldolase_II"/>
    <property type="match status" value="1"/>
</dbReference>
<feature type="binding site" evidence="2">
    <location>
        <begin position="229"/>
        <end position="232"/>
    </location>
    <ligand>
        <name>dihydroxyacetone phosphate</name>
        <dbReference type="ChEBI" id="CHEBI:57642"/>
    </ligand>
</feature>
<dbReference type="CDD" id="cd00947">
    <property type="entry name" value="TBP_aldolase_IIB"/>
    <property type="match status" value="1"/>
</dbReference>
<protein>
    <submittedName>
        <fullName evidence="4">D-tagatose-1,6-bisphosphate aldolase subunit KbaY</fullName>
        <ecNumber evidence="4">4.1.2.40</ecNumber>
    </submittedName>
</protein>
<name>A0A380WXC1_9FIRM</name>
<dbReference type="Proteomes" id="UP000255124">
    <property type="component" value="Unassembled WGS sequence"/>
</dbReference>
<organism evidence="4 5">
    <name type="scientific">Anaerococcus octavius</name>
    <dbReference type="NCBI Taxonomy" id="54007"/>
    <lineage>
        <taxon>Bacteria</taxon>
        <taxon>Bacillati</taxon>
        <taxon>Bacillota</taxon>
        <taxon>Tissierellia</taxon>
        <taxon>Tissierellales</taxon>
        <taxon>Peptoniphilaceae</taxon>
        <taxon>Anaerococcus</taxon>
    </lineage>
</organism>
<evidence type="ECO:0000256" key="1">
    <source>
        <dbReference type="PIRSR" id="PIRSR001359-1"/>
    </source>
</evidence>
<reference evidence="4 5" key="1">
    <citation type="submission" date="2018-06" db="EMBL/GenBank/DDBJ databases">
        <authorList>
            <consortium name="Pathogen Informatics"/>
            <person name="Doyle S."/>
        </authorList>
    </citation>
    <scope>NUCLEOTIDE SEQUENCE [LARGE SCALE GENOMIC DNA]</scope>
    <source>
        <strain evidence="4 5">NCTC9810</strain>
    </source>
</reference>
<dbReference type="PANTHER" id="PTHR30304:SF0">
    <property type="entry name" value="D-TAGATOSE-1,6-BISPHOSPHATE ALDOLASE SUBUNIT GATY-RELATED"/>
    <property type="match status" value="1"/>
</dbReference>
<feature type="binding site" evidence="3">
    <location>
        <position position="133"/>
    </location>
    <ligand>
        <name>Zn(2+)</name>
        <dbReference type="ChEBI" id="CHEBI:29105"/>
        <label>2</label>
    </ligand>
</feature>
<evidence type="ECO:0000313" key="5">
    <source>
        <dbReference type="Proteomes" id="UP000255124"/>
    </source>
</evidence>
<gene>
    <name evidence="4" type="primary">kbaY</name>
    <name evidence="4" type="ORF">NCTC9810_01510</name>
</gene>
<feature type="binding site" evidence="3">
    <location>
        <position position="179"/>
    </location>
    <ligand>
        <name>Zn(2+)</name>
        <dbReference type="ChEBI" id="CHEBI:29105"/>
        <label>1</label>
        <note>catalytic</note>
    </ligand>
</feature>
<dbReference type="InterPro" id="IPR000771">
    <property type="entry name" value="FBA_II"/>
</dbReference>
<dbReference type="EMBL" id="UFTA01000002">
    <property type="protein sequence ID" value="SUU93160.1"/>
    <property type="molecule type" value="Genomic_DNA"/>
</dbReference>
<dbReference type="GO" id="GO:0009025">
    <property type="term" value="F:tagatose-bisphosphate aldolase activity"/>
    <property type="evidence" value="ECO:0007669"/>
    <property type="project" value="UniProtKB-EC"/>
</dbReference>
<dbReference type="AlphaFoldDB" id="A0A380WXC1"/>
<dbReference type="Gene3D" id="3.20.20.70">
    <property type="entry name" value="Aldolase class I"/>
    <property type="match status" value="1"/>
</dbReference>
<dbReference type="NCBIfam" id="TIGR00167">
    <property type="entry name" value="cbbA"/>
    <property type="match status" value="1"/>
</dbReference>
<feature type="binding site" evidence="3">
    <location>
        <position position="103"/>
    </location>
    <ligand>
        <name>Zn(2+)</name>
        <dbReference type="ChEBI" id="CHEBI:29105"/>
        <label>2</label>
    </ligand>
</feature>
<dbReference type="OrthoDB" id="9803995at2"/>
<comment type="cofactor">
    <cofactor evidence="3">
        <name>Zn(2+)</name>
        <dbReference type="ChEBI" id="CHEBI:29105"/>
    </cofactor>
    <text evidence="3">Binds 2 Zn(2+) ions per subunit. One is catalytic and the other provides a structural contribution.</text>
</comment>